<dbReference type="AlphaFoldDB" id="A0A975BTT6"/>
<name>A0A975BTT6_9BACT</name>
<organism evidence="1 2">
    <name type="scientific">Desulfonema magnum</name>
    <dbReference type="NCBI Taxonomy" id="45655"/>
    <lineage>
        <taxon>Bacteria</taxon>
        <taxon>Pseudomonadati</taxon>
        <taxon>Thermodesulfobacteriota</taxon>
        <taxon>Desulfobacteria</taxon>
        <taxon>Desulfobacterales</taxon>
        <taxon>Desulfococcaceae</taxon>
        <taxon>Desulfonema</taxon>
    </lineage>
</organism>
<dbReference type="EMBL" id="CP061800">
    <property type="protein sequence ID" value="QTA91551.1"/>
    <property type="molecule type" value="Genomic_DNA"/>
</dbReference>
<protein>
    <submittedName>
        <fullName evidence="1">Uncharacterized protein</fullName>
    </submittedName>
</protein>
<accession>A0A975BTT6</accession>
<sequence>MLDFNSELVLRDVLNYGIQITNEIIFINLYVCLDKKQNP</sequence>
<evidence type="ECO:0000313" key="1">
    <source>
        <dbReference type="EMBL" id="QTA91551.1"/>
    </source>
</evidence>
<dbReference type="Proteomes" id="UP000663722">
    <property type="component" value="Chromosome"/>
</dbReference>
<dbReference type="KEGG" id="dmm:dnm_076210"/>
<gene>
    <name evidence="1" type="ORF">dnm_076210</name>
</gene>
<keyword evidence="2" id="KW-1185">Reference proteome</keyword>
<evidence type="ECO:0000313" key="2">
    <source>
        <dbReference type="Proteomes" id="UP000663722"/>
    </source>
</evidence>
<proteinExistence type="predicted"/>
<reference evidence="1" key="1">
    <citation type="journal article" date="2021" name="Microb. Physiol.">
        <title>Proteogenomic Insights into the Physiology of Marine, Sulfate-Reducing, Filamentous Desulfonema limicola and Desulfonema magnum.</title>
        <authorList>
            <person name="Schnaars V."/>
            <person name="Wohlbrand L."/>
            <person name="Scheve S."/>
            <person name="Hinrichs C."/>
            <person name="Reinhardt R."/>
            <person name="Rabus R."/>
        </authorList>
    </citation>
    <scope>NUCLEOTIDE SEQUENCE</scope>
    <source>
        <strain evidence="1">4be13</strain>
    </source>
</reference>